<dbReference type="InterPro" id="IPR008910">
    <property type="entry name" value="MSC_TM_helix"/>
</dbReference>
<evidence type="ECO:0000256" key="4">
    <source>
        <dbReference type="ARBA" id="ARBA00022692"/>
    </source>
</evidence>
<evidence type="ECO:0000256" key="2">
    <source>
        <dbReference type="ARBA" id="ARBA00008017"/>
    </source>
</evidence>
<comment type="subcellular location">
    <subcellularLocation>
        <location evidence="1">Cell membrane</location>
        <topology evidence="1">Multi-pass membrane protein</topology>
    </subcellularLocation>
</comment>
<evidence type="ECO:0000256" key="6">
    <source>
        <dbReference type="ARBA" id="ARBA00023136"/>
    </source>
</evidence>
<feature type="transmembrane region" description="Helical" evidence="7">
    <location>
        <begin position="72"/>
        <end position="93"/>
    </location>
</feature>
<dbReference type="Pfam" id="PF21088">
    <property type="entry name" value="MS_channel_1st"/>
    <property type="match status" value="1"/>
</dbReference>
<dbReference type="InterPro" id="IPR045275">
    <property type="entry name" value="MscS_archaea/bacteria_type"/>
</dbReference>
<reference evidence="11 12" key="1">
    <citation type="submission" date="2015-06" db="EMBL/GenBank/DDBJ databases">
        <title>Draft genome sequence of beer spoilage bacterium Megasphaera cerevisiae type strain 20462.</title>
        <authorList>
            <person name="Kutumbaka K."/>
            <person name="Pasmowitz J."/>
            <person name="Mategko J."/>
            <person name="Reyes D."/>
            <person name="Friedrich A."/>
            <person name="Han S."/>
            <person name="Martens-Habbena W."/>
            <person name="Neal-McKinney J."/>
            <person name="Janagama H.K."/>
            <person name="Nadala C."/>
            <person name="Samadpour M."/>
        </authorList>
    </citation>
    <scope>NUCLEOTIDE SEQUENCE [LARGE SCALE GENOMIC DNA]</scope>
    <source>
        <strain evidence="11 12">DSM 20462</strain>
    </source>
</reference>
<keyword evidence="3" id="KW-1003">Cell membrane</keyword>
<comment type="similarity">
    <text evidence="2">Belongs to the MscS (TC 1.A.23) family.</text>
</comment>
<sequence length="301" mass="33285">MTFAAANSVTADVQQQVHQSVTALDQLKDFILAYGPDVIYAVIIFIAGRYLAQFLKNLVSKMMTHANYDTTVNTFVSQIIYYGIMALVVLSAMNKAGIPTNSFLAAFGAFGLAVGLALQSNLSNFASGLLILIFKPFKAGDWVSISGIEGTIKGIQMLNTAVITKDNKAVFIPNSVITSSQVTNSSYLEERYIPFLFDISYNNDHHKAIDLLKEVFQKDKRILNASSIEIGIKEFADNSVRIAAYPRVRNHDYLSVYYATMSKVKDTFDQNGIDIPYPQRVVYVQKQEDILPPSEDTGSSS</sequence>
<dbReference type="GO" id="GO:0008381">
    <property type="term" value="F:mechanosensitive monoatomic ion channel activity"/>
    <property type="evidence" value="ECO:0007669"/>
    <property type="project" value="InterPro"/>
</dbReference>
<dbReference type="PATRIC" id="fig|1122219.3.peg.2595"/>
<evidence type="ECO:0000313" key="12">
    <source>
        <dbReference type="Proteomes" id="UP000036503"/>
    </source>
</evidence>
<dbReference type="PANTHER" id="PTHR30221">
    <property type="entry name" value="SMALL-CONDUCTANCE MECHANOSENSITIVE CHANNEL"/>
    <property type="match status" value="1"/>
</dbReference>
<dbReference type="InterPro" id="IPR010920">
    <property type="entry name" value="LSM_dom_sf"/>
</dbReference>
<dbReference type="InterPro" id="IPR049278">
    <property type="entry name" value="MS_channel_C"/>
</dbReference>
<dbReference type="FunCoup" id="A0A0J6WUZ8">
    <property type="interactions" value="153"/>
</dbReference>
<dbReference type="Proteomes" id="UP000036503">
    <property type="component" value="Unassembled WGS sequence"/>
</dbReference>
<feature type="domain" description="Mechanosensitive ion channel transmembrane helices 2/3" evidence="10">
    <location>
        <begin position="78"/>
        <end position="119"/>
    </location>
</feature>
<feature type="transmembrane region" description="Helical" evidence="7">
    <location>
        <begin position="31"/>
        <end position="52"/>
    </location>
</feature>
<evidence type="ECO:0000259" key="9">
    <source>
        <dbReference type="Pfam" id="PF21082"/>
    </source>
</evidence>
<dbReference type="SUPFAM" id="SSF82861">
    <property type="entry name" value="Mechanosensitive channel protein MscS (YggB), transmembrane region"/>
    <property type="match status" value="1"/>
</dbReference>
<dbReference type="InterPro" id="IPR023408">
    <property type="entry name" value="MscS_beta-dom_sf"/>
</dbReference>
<evidence type="ECO:0000256" key="5">
    <source>
        <dbReference type="ARBA" id="ARBA00022989"/>
    </source>
</evidence>
<dbReference type="Gene3D" id="2.30.30.60">
    <property type="match status" value="1"/>
</dbReference>
<feature type="domain" description="Mechanosensitive ion channel MscS C-terminal" evidence="9">
    <location>
        <begin position="197"/>
        <end position="275"/>
    </location>
</feature>
<keyword evidence="4 7" id="KW-0812">Transmembrane</keyword>
<dbReference type="InterPro" id="IPR011014">
    <property type="entry name" value="MscS_channel_TM-2"/>
</dbReference>
<dbReference type="InterPro" id="IPR006685">
    <property type="entry name" value="MscS_channel_2nd"/>
</dbReference>
<dbReference type="EMBL" id="LEKT01000054">
    <property type="protein sequence ID" value="KMO85602.1"/>
    <property type="molecule type" value="Genomic_DNA"/>
</dbReference>
<organism evidence="11 12">
    <name type="scientific">Megasphaera cerevisiae DSM 20462</name>
    <dbReference type="NCBI Taxonomy" id="1122219"/>
    <lineage>
        <taxon>Bacteria</taxon>
        <taxon>Bacillati</taxon>
        <taxon>Bacillota</taxon>
        <taxon>Negativicutes</taxon>
        <taxon>Veillonellales</taxon>
        <taxon>Veillonellaceae</taxon>
        <taxon>Megasphaera</taxon>
    </lineage>
</organism>
<dbReference type="RefSeq" id="WP_048515197.1">
    <property type="nucleotide sequence ID" value="NZ_FUXD01000042.1"/>
</dbReference>
<dbReference type="AlphaFoldDB" id="A0A0J6WUZ8"/>
<dbReference type="SUPFAM" id="SSF82689">
    <property type="entry name" value="Mechanosensitive channel protein MscS (YggB), C-terminal domain"/>
    <property type="match status" value="1"/>
</dbReference>
<dbReference type="InterPro" id="IPR049142">
    <property type="entry name" value="MS_channel_1st"/>
</dbReference>
<dbReference type="Pfam" id="PF05552">
    <property type="entry name" value="MS_channel_1st_1"/>
    <property type="match status" value="1"/>
</dbReference>
<protein>
    <submittedName>
        <fullName evidence="11">Transporter</fullName>
    </submittedName>
</protein>
<name>A0A0J6WUZ8_9FIRM</name>
<dbReference type="Pfam" id="PF00924">
    <property type="entry name" value="MS_channel_2nd"/>
    <property type="match status" value="1"/>
</dbReference>
<dbReference type="SUPFAM" id="SSF50182">
    <property type="entry name" value="Sm-like ribonucleoproteins"/>
    <property type="match status" value="1"/>
</dbReference>
<dbReference type="InParanoid" id="A0A0J6WUZ8"/>
<keyword evidence="5 7" id="KW-1133">Transmembrane helix</keyword>
<dbReference type="OrthoDB" id="9809206at2"/>
<feature type="domain" description="Mechanosensitive ion channel MscS" evidence="8">
    <location>
        <begin position="122"/>
        <end position="186"/>
    </location>
</feature>
<evidence type="ECO:0000313" key="11">
    <source>
        <dbReference type="EMBL" id="KMO85602.1"/>
    </source>
</evidence>
<feature type="transmembrane region" description="Helical" evidence="7">
    <location>
        <begin position="105"/>
        <end position="134"/>
    </location>
</feature>
<accession>A0A0J6WUZ8</accession>
<dbReference type="Gene3D" id="1.10.287.1260">
    <property type="match status" value="1"/>
</dbReference>
<proteinExistence type="inferred from homology"/>
<keyword evidence="12" id="KW-1185">Reference proteome</keyword>
<evidence type="ECO:0000256" key="1">
    <source>
        <dbReference type="ARBA" id="ARBA00004651"/>
    </source>
</evidence>
<dbReference type="PANTHER" id="PTHR30221:SF1">
    <property type="entry name" value="SMALL-CONDUCTANCE MECHANOSENSITIVE CHANNEL"/>
    <property type="match status" value="1"/>
</dbReference>
<evidence type="ECO:0000256" key="7">
    <source>
        <dbReference type="SAM" id="Phobius"/>
    </source>
</evidence>
<gene>
    <name evidence="11" type="ORF">AB840_12580</name>
</gene>
<dbReference type="InterPro" id="IPR011066">
    <property type="entry name" value="MscS_channel_C_sf"/>
</dbReference>
<dbReference type="Pfam" id="PF21082">
    <property type="entry name" value="MS_channel_3rd"/>
    <property type="match status" value="1"/>
</dbReference>
<dbReference type="GO" id="GO:0005886">
    <property type="term" value="C:plasma membrane"/>
    <property type="evidence" value="ECO:0007669"/>
    <property type="project" value="UniProtKB-SubCell"/>
</dbReference>
<dbReference type="Gene3D" id="3.30.70.100">
    <property type="match status" value="1"/>
</dbReference>
<evidence type="ECO:0000259" key="10">
    <source>
        <dbReference type="Pfam" id="PF21088"/>
    </source>
</evidence>
<evidence type="ECO:0000256" key="3">
    <source>
        <dbReference type="ARBA" id="ARBA00022475"/>
    </source>
</evidence>
<comment type="caution">
    <text evidence="11">The sequence shown here is derived from an EMBL/GenBank/DDBJ whole genome shotgun (WGS) entry which is preliminary data.</text>
</comment>
<evidence type="ECO:0000259" key="8">
    <source>
        <dbReference type="Pfam" id="PF00924"/>
    </source>
</evidence>
<keyword evidence="6 7" id="KW-0472">Membrane</keyword>